<keyword evidence="2" id="KW-1185">Reference proteome</keyword>
<dbReference type="EMBL" id="JBBMQO010000004">
    <property type="protein sequence ID" value="MEM5501515.1"/>
    <property type="molecule type" value="Genomic_DNA"/>
</dbReference>
<name>A0ABU9T6N9_9HYPH</name>
<reference evidence="1 2" key="1">
    <citation type="submission" date="2024-03" db="EMBL/GenBank/DDBJ databases">
        <title>Community enrichment and isolation of bacterial strains for fucoidan degradation.</title>
        <authorList>
            <person name="Sichert A."/>
        </authorList>
    </citation>
    <scope>NUCLEOTIDE SEQUENCE [LARGE SCALE GENOMIC DNA]</scope>
    <source>
        <strain evidence="1 2">AS62</strain>
    </source>
</reference>
<proteinExistence type="predicted"/>
<sequence>MDWQGAINVNREALQRILAVLFTMAGVATTPLPRGVRLPLLRVLRPAESAVRRLIVIAARGISVKLQNRPAPDFSKLSRKTDHVPNFALFDRRKHFAEKRAALLPHKGVPRLTIWNAPKPIVAPTAHGDHEARVMLRLKALQNALNDLPKQAQRLTRHQARRATLPAGPRSVGPLRPGYPPAHKKRADHAVDFILRECHALAMQARALPPTFKGGGIKGGG</sequence>
<protein>
    <submittedName>
        <fullName evidence="1">Uncharacterized protein</fullName>
    </submittedName>
</protein>
<gene>
    <name evidence="1" type="ORF">WNY59_07935</name>
</gene>
<accession>A0ABU9T6N9</accession>
<evidence type="ECO:0000313" key="1">
    <source>
        <dbReference type="EMBL" id="MEM5501515.1"/>
    </source>
</evidence>
<evidence type="ECO:0000313" key="2">
    <source>
        <dbReference type="Proteomes" id="UP001477870"/>
    </source>
</evidence>
<dbReference type="Proteomes" id="UP001477870">
    <property type="component" value="Unassembled WGS sequence"/>
</dbReference>
<comment type="caution">
    <text evidence="1">The sequence shown here is derived from an EMBL/GenBank/DDBJ whole genome shotgun (WGS) entry which is preliminary data.</text>
</comment>
<organism evidence="1 2">
    <name type="scientific">Ahrensia kielensis</name>
    <dbReference type="NCBI Taxonomy" id="76980"/>
    <lineage>
        <taxon>Bacteria</taxon>
        <taxon>Pseudomonadati</taxon>
        <taxon>Pseudomonadota</taxon>
        <taxon>Alphaproteobacteria</taxon>
        <taxon>Hyphomicrobiales</taxon>
        <taxon>Ahrensiaceae</taxon>
        <taxon>Ahrensia</taxon>
    </lineage>
</organism>
<dbReference type="RefSeq" id="WP_342848009.1">
    <property type="nucleotide sequence ID" value="NZ_JBBMQO010000004.1"/>
</dbReference>